<dbReference type="Gene3D" id="3.40.50.720">
    <property type="entry name" value="NAD(P)-binding Rossmann-like Domain"/>
    <property type="match status" value="1"/>
</dbReference>
<reference evidence="3 4" key="1">
    <citation type="submission" date="2018-09" db="EMBL/GenBank/DDBJ databases">
        <title>Cohnella cavernae sp. nov., isolated from a karst cave.</title>
        <authorList>
            <person name="Zhu H."/>
        </authorList>
    </citation>
    <scope>NUCLEOTIDE SEQUENCE [LARGE SCALE GENOMIC DNA]</scope>
    <source>
        <strain evidence="3 4">K2E09-144</strain>
    </source>
</reference>
<dbReference type="InterPro" id="IPR002347">
    <property type="entry name" value="SDR_fam"/>
</dbReference>
<keyword evidence="2" id="KW-0560">Oxidoreductase</keyword>
<comment type="similarity">
    <text evidence="1">Belongs to the short-chain dehydrogenases/reductases (SDR) family.</text>
</comment>
<dbReference type="PROSITE" id="PS00061">
    <property type="entry name" value="ADH_SHORT"/>
    <property type="match status" value="1"/>
</dbReference>
<dbReference type="FunFam" id="3.40.50.720:FF:000084">
    <property type="entry name" value="Short-chain dehydrogenase reductase"/>
    <property type="match status" value="1"/>
</dbReference>
<dbReference type="InterPro" id="IPR036291">
    <property type="entry name" value="NAD(P)-bd_dom_sf"/>
</dbReference>
<protein>
    <submittedName>
        <fullName evidence="3">SDR family oxidoreductase</fullName>
    </submittedName>
</protein>
<dbReference type="PRINTS" id="PR00081">
    <property type="entry name" value="GDHRDH"/>
</dbReference>
<keyword evidence="4" id="KW-1185">Reference proteome</keyword>
<dbReference type="EMBL" id="QXJM01000039">
    <property type="protein sequence ID" value="RIE01744.1"/>
    <property type="molecule type" value="Genomic_DNA"/>
</dbReference>
<dbReference type="GO" id="GO:0048038">
    <property type="term" value="F:quinone binding"/>
    <property type="evidence" value="ECO:0007669"/>
    <property type="project" value="TreeGrafter"/>
</dbReference>
<dbReference type="GO" id="GO:0006633">
    <property type="term" value="P:fatty acid biosynthetic process"/>
    <property type="evidence" value="ECO:0007669"/>
    <property type="project" value="TreeGrafter"/>
</dbReference>
<dbReference type="GO" id="GO:0016616">
    <property type="term" value="F:oxidoreductase activity, acting on the CH-OH group of donors, NAD or NADP as acceptor"/>
    <property type="evidence" value="ECO:0007669"/>
    <property type="project" value="TreeGrafter"/>
</dbReference>
<dbReference type="Proteomes" id="UP000266340">
    <property type="component" value="Unassembled WGS sequence"/>
</dbReference>
<gene>
    <name evidence="3" type="ORF">D3H35_13140</name>
</gene>
<evidence type="ECO:0000256" key="2">
    <source>
        <dbReference type="ARBA" id="ARBA00023002"/>
    </source>
</evidence>
<dbReference type="Pfam" id="PF13561">
    <property type="entry name" value="adh_short_C2"/>
    <property type="match status" value="1"/>
</dbReference>
<name>A0A398CS31_9BACL</name>
<dbReference type="CDD" id="cd05233">
    <property type="entry name" value="SDR_c"/>
    <property type="match status" value="1"/>
</dbReference>
<sequence>MGTVNSGSFCGHYPIDYRLYLPGQDADFRINCRFREIIMETEEHDSIEMRYRLMNFNNEIAVITGGYSGIGGAAAKKLLANGATCVVLGRSADRANEFIKQLPEYEGKLHFFRADVAEVEELERVIEKIGQEFGRMDMLVNSAGINFRKAAVDYTFADWKRIIDTNLAGTFFASTAAAKVMKRHNGGRIVNIGSMLSHYGVHNVSIYGAAKGGVSQITRTHAVEFADYGIRVNQVSPGYIATPFVDLSLPENLNYRDRLINRTPLGRLGTAEDVANMIAFLLSHEASFVTGQIIAVDGGILGGDPTLNPLMKV</sequence>
<dbReference type="InterPro" id="IPR020904">
    <property type="entry name" value="Sc_DH/Rdtase_CS"/>
</dbReference>
<dbReference type="AlphaFoldDB" id="A0A398CS31"/>
<dbReference type="GO" id="GO:0008206">
    <property type="term" value="P:bile acid metabolic process"/>
    <property type="evidence" value="ECO:0007669"/>
    <property type="project" value="UniProtKB-ARBA"/>
</dbReference>
<dbReference type="PANTHER" id="PTHR42760:SF133">
    <property type="entry name" value="3-OXOACYL-[ACYL-CARRIER-PROTEIN] REDUCTASE"/>
    <property type="match status" value="1"/>
</dbReference>
<comment type="caution">
    <text evidence="3">The sequence shown here is derived from an EMBL/GenBank/DDBJ whole genome shotgun (WGS) entry which is preliminary data.</text>
</comment>
<proteinExistence type="inferred from homology"/>
<organism evidence="3 4">
    <name type="scientific">Cohnella faecalis</name>
    <dbReference type="NCBI Taxonomy" id="2315694"/>
    <lineage>
        <taxon>Bacteria</taxon>
        <taxon>Bacillati</taxon>
        <taxon>Bacillota</taxon>
        <taxon>Bacilli</taxon>
        <taxon>Bacillales</taxon>
        <taxon>Paenibacillaceae</taxon>
        <taxon>Cohnella</taxon>
    </lineage>
</organism>
<dbReference type="PANTHER" id="PTHR42760">
    <property type="entry name" value="SHORT-CHAIN DEHYDROGENASES/REDUCTASES FAMILY MEMBER"/>
    <property type="match status" value="1"/>
</dbReference>
<evidence type="ECO:0000313" key="4">
    <source>
        <dbReference type="Proteomes" id="UP000266340"/>
    </source>
</evidence>
<dbReference type="PRINTS" id="PR00080">
    <property type="entry name" value="SDRFAMILY"/>
</dbReference>
<evidence type="ECO:0000313" key="3">
    <source>
        <dbReference type="EMBL" id="RIE01744.1"/>
    </source>
</evidence>
<evidence type="ECO:0000256" key="1">
    <source>
        <dbReference type="ARBA" id="ARBA00006484"/>
    </source>
</evidence>
<dbReference type="SUPFAM" id="SSF51735">
    <property type="entry name" value="NAD(P)-binding Rossmann-fold domains"/>
    <property type="match status" value="1"/>
</dbReference>
<dbReference type="NCBIfam" id="NF005559">
    <property type="entry name" value="PRK07231.1"/>
    <property type="match status" value="1"/>
</dbReference>
<accession>A0A398CS31</accession>